<dbReference type="AlphaFoldDB" id="A0A7S1ILD2"/>
<accession>A0A7S1ILD2</accession>
<evidence type="ECO:0000313" key="1">
    <source>
        <dbReference type="EMBL" id="CAD9016198.1"/>
    </source>
</evidence>
<name>A0A7S1ILD2_9EUGL</name>
<protein>
    <submittedName>
        <fullName evidence="1">Uncharacterized protein</fullName>
    </submittedName>
</protein>
<reference evidence="1" key="1">
    <citation type="submission" date="2021-01" db="EMBL/GenBank/DDBJ databases">
        <authorList>
            <person name="Corre E."/>
            <person name="Pelletier E."/>
            <person name="Niang G."/>
            <person name="Scheremetjew M."/>
            <person name="Finn R."/>
            <person name="Kale V."/>
            <person name="Holt S."/>
            <person name="Cochrane G."/>
            <person name="Meng A."/>
            <person name="Brown T."/>
            <person name="Cohen L."/>
        </authorList>
    </citation>
    <scope>NUCLEOTIDE SEQUENCE</scope>
    <source>
        <strain evidence="1">NIES-381</strain>
    </source>
</reference>
<sequence>MAFCPSGICPYGAAVRTPDRTHLGWHSSQEIWRATVGSQGIGCSSGLPGCLKAGMKEVAQSVPLIHSVCLQGPGAPHTGRGPEGAKALEWRNQMGRQERRESRVPVMVAILDAPAVLEAAAKIDSGKRPGCKV</sequence>
<proteinExistence type="predicted"/>
<organism evidence="1">
    <name type="scientific">Eutreptiella gymnastica</name>
    <dbReference type="NCBI Taxonomy" id="73025"/>
    <lineage>
        <taxon>Eukaryota</taxon>
        <taxon>Discoba</taxon>
        <taxon>Euglenozoa</taxon>
        <taxon>Euglenida</taxon>
        <taxon>Spirocuta</taxon>
        <taxon>Euglenophyceae</taxon>
        <taxon>Eutreptiales</taxon>
        <taxon>Eutreptiaceae</taxon>
        <taxon>Eutreptiella</taxon>
    </lineage>
</organism>
<gene>
    <name evidence="1" type="ORF">EGYM00392_LOCUS27307</name>
</gene>
<dbReference type="EMBL" id="HBGA01073131">
    <property type="protein sequence ID" value="CAD9016198.1"/>
    <property type="molecule type" value="Transcribed_RNA"/>
</dbReference>